<sequence>RYRAGPFDLRPTPNHPPSLLALHMPGFISHERGNHLV</sequence>
<name>A0AAE0ZHW7_9GAST</name>
<gene>
    <name evidence="1" type="ORF">RRG08_062057</name>
</gene>
<organism evidence="1 2">
    <name type="scientific">Elysia crispata</name>
    <name type="common">lettuce slug</name>
    <dbReference type="NCBI Taxonomy" id="231223"/>
    <lineage>
        <taxon>Eukaryota</taxon>
        <taxon>Metazoa</taxon>
        <taxon>Spiralia</taxon>
        <taxon>Lophotrochozoa</taxon>
        <taxon>Mollusca</taxon>
        <taxon>Gastropoda</taxon>
        <taxon>Heterobranchia</taxon>
        <taxon>Euthyneura</taxon>
        <taxon>Panpulmonata</taxon>
        <taxon>Sacoglossa</taxon>
        <taxon>Placobranchoidea</taxon>
        <taxon>Plakobranchidae</taxon>
        <taxon>Elysia</taxon>
    </lineage>
</organism>
<dbReference type="EMBL" id="JAWDGP010003906">
    <property type="protein sequence ID" value="KAK3769525.1"/>
    <property type="molecule type" value="Genomic_DNA"/>
</dbReference>
<comment type="caution">
    <text evidence="1">The sequence shown here is derived from an EMBL/GenBank/DDBJ whole genome shotgun (WGS) entry which is preliminary data.</text>
</comment>
<evidence type="ECO:0000313" key="1">
    <source>
        <dbReference type="EMBL" id="KAK3769525.1"/>
    </source>
</evidence>
<proteinExistence type="predicted"/>
<accession>A0AAE0ZHW7</accession>
<protein>
    <submittedName>
        <fullName evidence="1">Uncharacterized protein</fullName>
    </submittedName>
</protein>
<dbReference type="AlphaFoldDB" id="A0AAE0ZHW7"/>
<dbReference type="Proteomes" id="UP001283361">
    <property type="component" value="Unassembled WGS sequence"/>
</dbReference>
<evidence type="ECO:0000313" key="2">
    <source>
        <dbReference type="Proteomes" id="UP001283361"/>
    </source>
</evidence>
<reference evidence="1" key="1">
    <citation type="journal article" date="2023" name="G3 (Bethesda)">
        <title>A reference genome for the long-term kleptoplast-retaining sea slug Elysia crispata morphotype clarki.</title>
        <authorList>
            <person name="Eastman K.E."/>
            <person name="Pendleton A.L."/>
            <person name="Shaikh M.A."/>
            <person name="Suttiyut T."/>
            <person name="Ogas R."/>
            <person name="Tomko P."/>
            <person name="Gavelis G."/>
            <person name="Widhalm J.R."/>
            <person name="Wisecaver J.H."/>
        </authorList>
    </citation>
    <scope>NUCLEOTIDE SEQUENCE</scope>
    <source>
        <strain evidence="1">ECLA1</strain>
    </source>
</reference>
<feature type="non-terminal residue" evidence="1">
    <location>
        <position position="1"/>
    </location>
</feature>
<keyword evidence="2" id="KW-1185">Reference proteome</keyword>